<dbReference type="InterPro" id="IPR036770">
    <property type="entry name" value="Ankyrin_rpt-contain_sf"/>
</dbReference>
<keyword evidence="2" id="KW-1185">Reference proteome</keyword>
<evidence type="ECO:0000313" key="1">
    <source>
        <dbReference type="EMBL" id="KAK8834743.1"/>
    </source>
</evidence>
<evidence type="ECO:0000313" key="2">
    <source>
        <dbReference type="Proteomes" id="UP001470230"/>
    </source>
</evidence>
<dbReference type="PANTHER" id="PTHR24159:SF5">
    <property type="entry name" value="ANK_REP_REGION DOMAIN-CONTAINING PROTEIN"/>
    <property type="match status" value="1"/>
</dbReference>
<comment type="caution">
    <text evidence="1">The sequence shown here is derived from an EMBL/GenBank/DDBJ whole genome shotgun (WGS) entry which is preliminary data.</text>
</comment>
<organism evidence="1 2">
    <name type="scientific">Tritrichomonas musculus</name>
    <dbReference type="NCBI Taxonomy" id="1915356"/>
    <lineage>
        <taxon>Eukaryota</taxon>
        <taxon>Metamonada</taxon>
        <taxon>Parabasalia</taxon>
        <taxon>Tritrichomonadida</taxon>
        <taxon>Tritrichomonadidae</taxon>
        <taxon>Tritrichomonas</taxon>
    </lineage>
</organism>
<dbReference type="PANTHER" id="PTHR24159">
    <property type="match status" value="1"/>
</dbReference>
<evidence type="ECO:0008006" key="3">
    <source>
        <dbReference type="Google" id="ProtNLM"/>
    </source>
</evidence>
<accession>A0ABR2GLE2</accession>
<reference evidence="1 2" key="1">
    <citation type="submission" date="2024-04" db="EMBL/GenBank/DDBJ databases">
        <title>Tritrichomonas musculus Genome.</title>
        <authorList>
            <person name="Alves-Ferreira E."/>
            <person name="Grigg M."/>
            <person name="Lorenzi H."/>
            <person name="Galac M."/>
        </authorList>
    </citation>
    <scope>NUCLEOTIDE SEQUENCE [LARGE SCALE GENOMIC DNA]</scope>
    <source>
        <strain evidence="1 2">EAF2021</strain>
    </source>
</reference>
<sequence>MNIKEHIEKMRIIQRDLLEFVEKESNTEENYENFIKIINDHKIIEDQHKFQSVLRLISKIGNEHRRVYDFIYKIERILEHFKKDITKHFSNSEIFKIFENNKRILLFLIQEKVIIIDEYVVSRITSNKYYEKDYPEYFAPEIKDFLTDEFIMKYSNQNKCLKNEDFINKIKKEIPEVFYNKRKEGENDSFLCSLIRKDDGKEFGVYINRHNLSFDSTIEESIFETNPLLMNKKNIELIEYASFFGSNEIIKYIEINGEVELTSSIWRFAIHSENAELIKYLEDKNISPPLNDYETILRESIKCHHNDVANYIIYNLISEEDLQNNIENKYYNNFYRYAVEYDNYCFFPENIKYKNLFFYLCLFNYYTLVKIYLEEGNIDINSQNIYNIKHFK</sequence>
<name>A0ABR2GLE2_9EUKA</name>
<dbReference type="Proteomes" id="UP001470230">
    <property type="component" value="Unassembled WGS sequence"/>
</dbReference>
<protein>
    <recommendedName>
        <fullName evidence="3">DUF3447 domain-containing protein</fullName>
    </recommendedName>
</protein>
<dbReference type="SUPFAM" id="SSF48403">
    <property type="entry name" value="Ankyrin repeat"/>
    <property type="match status" value="1"/>
</dbReference>
<dbReference type="EMBL" id="JAPFFF010000326">
    <property type="protein sequence ID" value="KAK8834743.1"/>
    <property type="molecule type" value="Genomic_DNA"/>
</dbReference>
<proteinExistence type="predicted"/>
<gene>
    <name evidence="1" type="ORF">M9Y10_025843</name>
</gene>